<dbReference type="RefSeq" id="WP_248955163.1">
    <property type="nucleotide sequence ID" value="NZ_JAKIKU010000003.1"/>
</dbReference>
<proteinExistence type="predicted"/>
<reference evidence="2 3" key="1">
    <citation type="submission" date="2022-01" db="EMBL/GenBank/DDBJ databases">
        <title>Whole genome-based taxonomy of the Shewanellaceae.</title>
        <authorList>
            <person name="Martin-Rodriguez A.J."/>
        </authorList>
    </citation>
    <scope>NUCLEOTIDE SEQUENCE [LARGE SCALE GENOMIC DNA]</scope>
    <source>
        <strain evidence="2 3">DSM 24955</strain>
    </source>
</reference>
<name>A0ABT0KNL6_9GAMM</name>
<dbReference type="Proteomes" id="UP001202134">
    <property type="component" value="Unassembled WGS sequence"/>
</dbReference>
<evidence type="ECO:0000313" key="2">
    <source>
        <dbReference type="EMBL" id="MCL1044945.1"/>
    </source>
</evidence>
<accession>A0ABT0KNL6</accession>
<dbReference type="EMBL" id="JAKIKU010000003">
    <property type="protein sequence ID" value="MCL1044945.1"/>
    <property type="molecule type" value="Genomic_DNA"/>
</dbReference>
<keyword evidence="1" id="KW-0812">Transmembrane</keyword>
<keyword evidence="3" id="KW-1185">Reference proteome</keyword>
<keyword evidence="1" id="KW-0472">Membrane</keyword>
<protein>
    <submittedName>
        <fullName evidence="2">Uncharacterized protein</fullName>
    </submittedName>
</protein>
<sequence>MLNLEDISPDPVKIRQLKSRFHYLQLLYVFLVFSIGISEFSIYFSPISGLTAIALAYLFRYINKPIFPLKAWSVIKLTIFCLMAISLGISEE</sequence>
<comment type="caution">
    <text evidence="2">The sequence shown here is derived from an EMBL/GenBank/DDBJ whole genome shotgun (WGS) entry which is preliminary data.</text>
</comment>
<evidence type="ECO:0000313" key="3">
    <source>
        <dbReference type="Proteomes" id="UP001202134"/>
    </source>
</evidence>
<evidence type="ECO:0000256" key="1">
    <source>
        <dbReference type="SAM" id="Phobius"/>
    </source>
</evidence>
<feature type="transmembrane region" description="Helical" evidence="1">
    <location>
        <begin position="71"/>
        <end position="89"/>
    </location>
</feature>
<feature type="transmembrane region" description="Helical" evidence="1">
    <location>
        <begin position="43"/>
        <end position="59"/>
    </location>
</feature>
<feature type="transmembrane region" description="Helical" evidence="1">
    <location>
        <begin position="21"/>
        <end position="37"/>
    </location>
</feature>
<gene>
    <name evidence="2" type="ORF">L2737_06330</name>
</gene>
<keyword evidence="1" id="KW-1133">Transmembrane helix</keyword>
<organism evidence="2 3">
    <name type="scientific">Shewanella electrodiphila</name>
    <dbReference type="NCBI Taxonomy" id="934143"/>
    <lineage>
        <taxon>Bacteria</taxon>
        <taxon>Pseudomonadati</taxon>
        <taxon>Pseudomonadota</taxon>
        <taxon>Gammaproteobacteria</taxon>
        <taxon>Alteromonadales</taxon>
        <taxon>Shewanellaceae</taxon>
        <taxon>Shewanella</taxon>
    </lineage>
</organism>